<evidence type="ECO:0000313" key="2">
    <source>
        <dbReference type="EMBL" id="GAK95712.1"/>
    </source>
</evidence>
<dbReference type="RefSeq" id="WP_042276389.1">
    <property type="nucleotide sequence ID" value="NZ_BBML01000001.1"/>
</dbReference>
<organism evidence="2 3">
    <name type="scientific">Nonlabens tegetincola</name>
    <dbReference type="NCBI Taxonomy" id="323273"/>
    <lineage>
        <taxon>Bacteria</taxon>
        <taxon>Pseudomonadati</taxon>
        <taxon>Bacteroidota</taxon>
        <taxon>Flavobacteriia</taxon>
        <taxon>Flavobacteriales</taxon>
        <taxon>Flavobacteriaceae</taxon>
        <taxon>Nonlabens</taxon>
    </lineage>
</organism>
<accession>A0A090Q0K1</accession>
<evidence type="ECO:0000256" key="1">
    <source>
        <dbReference type="SAM" id="SignalP"/>
    </source>
</evidence>
<dbReference type="STRING" id="319236.BST91_12200"/>
<keyword evidence="1" id="KW-0732">Signal</keyword>
<name>A0A090Q0K1_9FLAO</name>
<feature type="signal peptide" evidence="1">
    <location>
        <begin position="1"/>
        <end position="23"/>
    </location>
</feature>
<reference evidence="2" key="1">
    <citation type="journal article" date="2014" name="Genome Announc.">
        <title>Draft Genome Sequences of Marine Flavobacterium Nonlabens Strains NR17, NR24, NR27, NR32, NR33, and Ara13.</title>
        <authorList>
            <person name="Nakanishi M."/>
            <person name="Meirelles P."/>
            <person name="Suzuki R."/>
            <person name="Takatani N."/>
            <person name="Mino S."/>
            <person name="Suda W."/>
            <person name="Oshima K."/>
            <person name="Hattori M."/>
            <person name="Ohkuma M."/>
            <person name="Hosokawa M."/>
            <person name="Miyashita K."/>
            <person name="Thompson F.L."/>
            <person name="Niwa A."/>
            <person name="Sawabe T."/>
            <person name="Sawabe T."/>
        </authorList>
    </citation>
    <scope>NUCLEOTIDE SEQUENCE [LARGE SCALE GENOMIC DNA]</scope>
    <source>
        <strain evidence="2">JCM 19294</strain>
    </source>
</reference>
<gene>
    <name evidence="2" type="ORF">JCM19294_2494</name>
</gene>
<proteinExistence type="predicted"/>
<feature type="chain" id="PRO_5005414233" evidence="1">
    <location>
        <begin position="24"/>
        <end position="179"/>
    </location>
</feature>
<dbReference type="AlphaFoldDB" id="A0A090Q0K1"/>
<protein>
    <submittedName>
        <fullName evidence="2">Uncharacterized protein</fullName>
    </submittedName>
</protein>
<sequence>MKKNKLFYFVLLAIILMACTNNSEQIKDDSEKGTIPSEVEKYAVPKSSVSWNSDKFNKLSIDDLFDVYKAEKNEHRSELYYNNLLAMWHTNFYSRTSQLNEEQVNVLINDMSRMNSNIPSMATFYSLVNKNYKLSDPKRKKLLDDFYNKNKMYLENASWNNQELQKQKLGQLNKLQFLN</sequence>
<dbReference type="Proteomes" id="UP000029221">
    <property type="component" value="Unassembled WGS sequence"/>
</dbReference>
<comment type="caution">
    <text evidence="2">The sequence shown here is derived from an EMBL/GenBank/DDBJ whole genome shotgun (WGS) entry which is preliminary data.</text>
</comment>
<dbReference type="PROSITE" id="PS51257">
    <property type="entry name" value="PROKAR_LIPOPROTEIN"/>
    <property type="match status" value="1"/>
</dbReference>
<evidence type="ECO:0000313" key="3">
    <source>
        <dbReference type="Proteomes" id="UP000029221"/>
    </source>
</evidence>
<dbReference type="EMBL" id="BBML01000001">
    <property type="protein sequence ID" value="GAK95712.1"/>
    <property type="molecule type" value="Genomic_DNA"/>
</dbReference>
<keyword evidence="3" id="KW-1185">Reference proteome</keyword>